<feature type="compositionally biased region" description="Pro residues" evidence="6">
    <location>
        <begin position="186"/>
        <end position="196"/>
    </location>
</feature>
<dbReference type="GO" id="GO:0005829">
    <property type="term" value="C:cytosol"/>
    <property type="evidence" value="ECO:0007669"/>
    <property type="project" value="TreeGrafter"/>
</dbReference>
<dbReference type="PROSITE" id="PS50005">
    <property type="entry name" value="TPR"/>
    <property type="match status" value="1"/>
</dbReference>
<keyword evidence="2" id="KW-0963">Cytoplasm</keyword>
<evidence type="ECO:0000256" key="6">
    <source>
        <dbReference type="SAM" id="MobiDB-lite"/>
    </source>
</evidence>
<dbReference type="PROSITE" id="PS50293">
    <property type="entry name" value="TPR_REGION"/>
    <property type="match status" value="1"/>
</dbReference>
<dbReference type="Pfam" id="PF00515">
    <property type="entry name" value="TPR_1"/>
    <property type="match status" value="1"/>
</dbReference>
<evidence type="ECO:0000313" key="7">
    <source>
        <dbReference type="EMBL" id="PRP88325.1"/>
    </source>
</evidence>
<keyword evidence="4 5" id="KW-0802">TPR repeat</keyword>
<dbReference type="InterPro" id="IPR011990">
    <property type="entry name" value="TPR-like_helical_dom_sf"/>
</dbReference>
<gene>
    <name evidence="7" type="ORF">PROFUN_03434</name>
</gene>
<evidence type="ECO:0000256" key="5">
    <source>
        <dbReference type="PROSITE-ProRule" id="PRU00339"/>
    </source>
</evidence>
<evidence type="ECO:0000256" key="3">
    <source>
        <dbReference type="ARBA" id="ARBA00022737"/>
    </source>
</evidence>
<dbReference type="InterPro" id="IPR051982">
    <property type="entry name" value="CiliaryAsmbly_MitoImport"/>
</dbReference>
<dbReference type="AlphaFoldDB" id="A0A2P6NWI8"/>
<dbReference type="PANTHER" id="PTHR45984">
    <property type="entry name" value="RNA (RNA) POLYMERASE II ASSOCIATED PROTEIN HOMOLOG"/>
    <property type="match status" value="1"/>
</dbReference>
<feature type="compositionally biased region" description="Low complexity" evidence="6">
    <location>
        <begin position="12"/>
        <end position="33"/>
    </location>
</feature>
<dbReference type="GO" id="GO:0006626">
    <property type="term" value="P:protein targeting to mitochondrion"/>
    <property type="evidence" value="ECO:0007669"/>
    <property type="project" value="TreeGrafter"/>
</dbReference>
<dbReference type="SUPFAM" id="SSF48452">
    <property type="entry name" value="TPR-like"/>
    <property type="match status" value="2"/>
</dbReference>
<reference evidence="7 8" key="1">
    <citation type="journal article" date="2018" name="Genome Biol. Evol.">
        <title>Multiple Roots of Fruiting Body Formation in Amoebozoa.</title>
        <authorList>
            <person name="Hillmann F."/>
            <person name="Forbes G."/>
            <person name="Novohradska S."/>
            <person name="Ferling I."/>
            <person name="Riege K."/>
            <person name="Groth M."/>
            <person name="Westermann M."/>
            <person name="Marz M."/>
            <person name="Spaller T."/>
            <person name="Winckler T."/>
            <person name="Schaap P."/>
            <person name="Glockner G."/>
        </authorList>
    </citation>
    <scope>NUCLEOTIDE SEQUENCE [LARGE SCALE GENOMIC DNA]</scope>
    <source>
        <strain evidence="7 8">Jena</strain>
    </source>
</reference>
<feature type="region of interest" description="Disordered" evidence="6">
    <location>
        <begin position="1"/>
        <end position="35"/>
    </location>
</feature>
<dbReference type="GO" id="GO:0031072">
    <property type="term" value="F:heat shock protein binding"/>
    <property type="evidence" value="ECO:0007669"/>
    <property type="project" value="TreeGrafter"/>
</dbReference>
<comment type="caution">
    <text evidence="7">The sequence shown here is derived from an EMBL/GenBank/DDBJ whole genome shotgun (WGS) entry which is preliminary data.</text>
</comment>
<evidence type="ECO:0000256" key="2">
    <source>
        <dbReference type="ARBA" id="ARBA00022490"/>
    </source>
</evidence>
<sequence length="351" mass="39544">MAKNKAKKKTQPVKTTNETTTQPQEVPPTYQTTDPETIIGQAKVLSESAARDGKNDQVVEYISEALSLIGPQTIPNQTDAVCSLYITRALAHLRLKEFMAARGDCKLALALNPRRVRAHLFLAQAEACLDRPESFAKNLRTIGHLEGLEEIEDMIKSVKPFLLNTGKVNSDLPLITIEDDSNSNNPSPPSKPPPLIPIGDYTSMADIDEFGPSKLRNLFMFDAHGRWRKKNADLCREVGNEHFEQGDLAMALNCYTWALWSDSEDPQLWSNRALAFLCLNRFQECVTDCTASIERQPSIKAFYRRGRAYEAMNMYKEAMEDYSEAIKIDKLQPQCVEAVVRLKKSKSEGKW</sequence>
<dbReference type="GO" id="GO:0005739">
    <property type="term" value="C:mitochondrion"/>
    <property type="evidence" value="ECO:0007669"/>
    <property type="project" value="TreeGrafter"/>
</dbReference>
<accession>A0A2P6NWI8</accession>
<dbReference type="InterPro" id="IPR019734">
    <property type="entry name" value="TPR_rpt"/>
</dbReference>
<evidence type="ECO:0000256" key="1">
    <source>
        <dbReference type="ARBA" id="ARBA00004496"/>
    </source>
</evidence>
<keyword evidence="7" id="KW-0675">Receptor</keyword>
<dbReference type="Proteomes" id="UP000241769">
    <property type="component" value="Unassembled WGS sequence"/>
</dbReference>
<dbReference type="Pfam" id="PF13432">
    <property type="entry name" value="TPR_16"/>
    <property type="match status" value="1"/>
</dbReference>
<name>A0A2P6NWI8_9EUKA</name>
<dbReference type="SMART" id="SM00028">
    <property type="entry name" value="TPR"/>
    <property type="match status" value="4"/>
</dbReference>
<proteinExistence type="predicted"/>
<feature type="repeat" description="TPR" evidence="5">
    <location>
        <begin position="299"/>
        <end position="332"/>
    </location>
</feature>
<keyword evidence="3" id="KW-0677">Repeat</keyword>
<feature type="region of interest" description="Disordered" evidence="6">
    <location>
        <begin position="177"/>
        <end position="197"/>
    </location>
</feature>
<evidence type="ECO:0000256" key="4">
    <source>
        <dbReference type="ARBA" id="ARBA00022803"/>
    </source>
</evidence>
<dbReference type="PANTHER" id="PTHR45984:SF1">
    <property type="entry name" value="SPAG1 AXONEMAL DYNEIN ASSEMBLY FACTOR"/>
    <property type="match status" value="1"/>
</dbReference>
<dbReference type="Gene3D" id="1.25.40.10">
    <property type="entry name" value="Tetratricopeptide repeat domain"/>
    <property type="match status" value="2"/>
</dbReference>
<dbReference type="STRING" id="1890364.A0A2P6NWI8"/>
<comment type="subcellular location">
    <subcellularLocation>
        <location evidence="1">Cytoplasm</location>
    </subcellularLocation>
</comment>
<organism evidence="7 8">
    <name type="scientific">Planoprotostelium fungivorum</name>
    <dbReference type="NCBI Taxonomy" id="1890364"/>
    <lineage>
        <taxon>Eukaryota</taxon>
        <taxon>Amoebozoa</taxon>
        <taxon>Evosea</taxon>
        <taxon>Variosea</taxon>
        <taxon>Cavosteliida</taxon>
        <taxon>Cavosteliaceae</taxon>
        <taxon>Planoprotostelium</taxon>
    </lineage>
</organism>
<feature type="compositionally biased region" description="Basic residues" evidence="6">
    <location>
        <begin position="1"/>
        <end position="11"/>
    </location>
</feature>
<keyword evidence="8" id="KW-1185">Reference proteome</keyword>
<evidence type="ECO:0000313" key="8">
    <source>
        <dbReference type="Proteomes" id="UP000241769"/>
    </source>
</evidence>
<dbReference type="EMBL" id="MDYQ01000012">
    <property type="protein sequence ID" value="PRP88325.1"/>
    <property type="molecule type" value="Genomic_DNA"/>
</dbReference>
<dbReference type="InParanoid" id="A0A2P6NWI8"/>
<protein>
    <submittedName>
        <fullName evidence="7">Mitochondrial import receptor subunit TOM34-like</fullName>
    </submittedName>
</protein>
<dbReference type="OrthoDB" id="2423701at2759"/>